<dbReference type="InterPro" id="IPR004412">
    <property type="entry name" value="GatA"/>
</dbReference>
<evidence type="ECO:0000256" key="7">
    <source>
        <dbReference type="HAMAP-Rule" id="MF_03150"/>
    </source>
</evidence>
<dbReference type="GO" id="GO:0032543">
    <property type="term" value="P:mitochondrial translation"/>
    <property type="evidence" value="ECO:0007669"/>
    <property type="project" value="UniProtKB-UniRule"/>
</dbReference>
<dbReference type="SUPFAM" id="SSF75304">
    <property type="entry name" value="Amidase signature (AS) enzymes"/>
    <property type="match status" value="1"/>
</dbReference>
<dbReference type="AlphaFoldDB" id="A0A2P8A675"/>
<evidence type="ECO:0000256" key="5">
    <source>
        <dbReference type="ARBA" id="ARBA00022917"/>
    </source>
</evidence>
<comment type="function">
    <text evidence="7">Allows the formation of correctly charged Gln-tRNA(Gln) through the transamidation of misacylated Glu-tRNA(Gln) in the mitochondria. The reaction takes place in the presence of glutamine and ATP through an activated gamma-phospho-Glu-tRNA(Gln).</text>
</comment>
<evidence type="ECO:0000256" key="4">
    <source>
        <dbReference type="ARBA" id="ARBA00022840"/>
    </source>
</evidence>
<proteinExistence type="inferred from homology"/>
<evidence type="ECO:0000256" key="1">
    <source>
        <dbReference type="ARBA" id="ARBA00008069"/>
    </source>
</evidence>
<dbReference type="OrthoDB" id="421993at2759"/>
<keyword evidence="2 7" id="KW-0436">Ligase</keyword>
<accession>A0A2P8A675</accession>
<evidence type="ECO:0000313" key="10">
    <source>
        <dbReference type="Proteomes" id="UP000243723"/>
    </source>
</evidence>
<dbReference type="InterPro" id="IPR023631">
    <property type="entry name" value="Amidase_dom"/>
</dbReference>
<dbReference type="InterPro" id="IPR000120">
    <property type="entry name" value="Amidase"/>
</dbReference>
<dbReference type="EC" id="6.3.5.7" evidence="7"/>
<feature type="active site" description="Charge relay system" evidence="7">
    <location>
        <position position="56"/>
    </location>
</feature>
<dbReference type="PROSITE" id="PS00571">
    <property type="entry name" value="AMIDASES"/>
    <property type="match status" value="1"/>
</dbReference>
<dbReference type="GO" id="GO:0030956">
    <property type="term" value="C:glutamyl-tRNA(Gln) amidotransferase complex"/>
    <property type="evidence" value="ECO:0007669"/>
    <property type="project" value="UniProtKB-UniRule"/>
</dbReference>
<evidence type="ECO:0000313" key="9">
    <source>
        <dbReference type="EMBL" id="PSK55961.1"/>
    </source>
</evidence>
<dbReference type="GO" id="GO:0005524">
    <property type="term" value="F:ATP binding"/>
    <property type="evidence" value="ECO:0007669"/>
    <property type="project" value="UniProtKB-KW"/>
</dbReference>
<dbReference type="Proteomes" id="UP000243723">
    <property type="component" value="Unassembled WGS sequence"/>
</dbReference>
<feature type="active site" description="Acyl-ester intermediate" evidence="7">
    <location>
        <position position="163"/>
    </location>
</feature>
<dbReference type="InterPro" id="IPR036928">
    <property type="entry name" value="AS_sf"/>
</dbReference>
<comment type="similarity">
    <text evidence="1 7">Belongs to the amidase family. GatA subfamily.</text>
</comment>
<dbReference type="GO" id="GO:0005739">
    <property type="term" value="C:mitochondrion"/>
    <property type="evidence" value="ECO:0007669"/>
    <property type="project" value="UniProtKB-SubCell"/>
</dbReference>
<reference evidence="9 10" key="1">
    <citation type="submission" date="2017-05" db="EMBL/GenBank/DDBJ databases">
        <title>Draft genome sequence of Elsinoe australis.</title>
        <authorList>
            <person name="Cheng Q."/>
        </authorList>
    </citation>
    <scope>NUCLEOTIDE SEQUENCE [LARGE SCALE GENOMIC DNA]</scope>
    <source>
        <strain evidence="9 10">NL1</strain>
    </source>
</reference>
<dbReference type="EMBL" id="NHZQ01000066">
    <property type="protein sequence ID" value="PSK55961.1"/>
    <property type="molecule type" value="Genomic_DNA"/>
</dbReference>
<dbReference type="GO" id="GO:0016740">
    <property type="term" value="F:transferase activity"/>
    <property type="evidence" value="ECO:0007669"/>
    <property type="project" value="UniProtKB-KW"/>
</dbReference>
<name>A0A2P8A675_9PEZI</name>
<dbReference type="PANTHER" id="PTHR11895">
    <property type="entry name" value="TRANSAMIDASE"/>
    <property type="match status" value="1"/>
</dbReference>
<keyword evidence="10" id="KW-1185">Reference proteome</keyword>
<dbReference type="Pfam" id="PF01425">
    <property type="entry name" value="Amidase"/>
    <property type="match status" value="1"/>
</dbReference>
<dbReference type="InterPro" id="IPR020556">
    <property type="entry name" value="Amidase_CS"/>
</dbReference>
<keyword evidence="4 7" id="KW-0067">ATP-binding</keyword>
<dbReference type="HAMAP" id="MF_00120">
    <property type="entry name" value="GatA"/>
    <property type="match status" value="1"/>
</dbReference>
<dbReference type="Gene3D" id="3.90.1300.10">
    <property type="entry name" value="Amidase signature (AS) domain"/>
    <property type="match status" value="1"/>
</dbReference>
<protein>
    <recommendedName>
        <fullName evidence="7">Glutamyl-tRNA(Gln) amidotransferase subunit A, mitochondrial</fullName>
        <shortName evidence="7">Glu-AdT subunit A</shortName>
        <ecNumber evidence="7">6.3.5.7</ecNumber>
    </recommendedName>
</protein>
<evidence type="ECO:0000256" key="6">
    <source>
        <dbReference type="ARBA" id="ARBA00047407"/>
    </source>
</evidence>
<comment type="subcellular location">
    <subcellularLocation>
        <location evidence="7">Mitochondrion</location>
    </subcellularLocation>
</comment>
<evidence type="ECO:0000259" key="8">
    <source>
        <dbReference type="Pfam" id="PF01425"/>
    </source>
</evidence>
<feature type="domain" description="Amidase" evidence="8">
    <location>
        <begin position="8"/>
        <end position="512"/>
    </location>
</feature>
<keyword evidence="5 7" id="KW-0648">Protein biosynthesis</keyword>
<organism evidence="9 10">
    <name type="scientific">Elsinoe australis</name>
    <dbReference type="NCBI Taxonomy" id="40998"/>
    <lineage>
        <taxon>Eukaryota</taxon>
        <taxon>Fungi</taxon>
        <taxon>Dikarya</taxon>
        <taxon>Ascomycota</taxon>
        <taxon>Pezizomycotina</taxon>
        <taxon>Dothideomycetes</taxon>
        <taxon>Dothideomycetidae</taxon>
        <taxon>Myriangiales</taxon>
        <taxon>Elsinoaceae</taxon>
        <taxon>Elsinoe</taxon>
    </lineage>
</organism>
<dbReference type="GO" id="GO:0050567">
    <property type="term" value="F:glutaminyl-tRNA synthase (glutamine-hydrolyzing) activity"/>
    <property type="evidence" value="ECO:0007669"/>
    <property type="project" value="UniProtKB-UniRule"/>
</dbReference>
<dbReference type="STRING" id="40998.A0A2P8A675"/>
<dbReference type="GO" id="GO:0070681">
    <property type="term" value="P:glutaminyl-tRNAGln biosynthesis via transamidation"/>
    <property type="evidence" value="ECO:0007669"/>
    <property type="project" value="UniProtKB-UniRule"/>
</dbReference>
<gene>
    <name evidence="9" type="ORF">B9Z65_4839</name>
</gene>
<keyword evidence="9" id="KW-0808">Transferase</keyword>
<evidence type="ECO:0000256" key="3">
    <source>
        <dbReference type="ARBA" id="ARBA00022741"/>
    </source>
</evidence>
<evidence type="ECO:0000256" key="2">
    <source>
        <dbReference type="ARBA" id="ARBA00022598"/>
    </source>
</evidence>
<keyword evidence="7" id="KW-0496">Mitochondrion</keyword>
<comment type="catalytic activity">
    <reaction evidence="6 7">
        <text>L-glutamyl-tRNA(Gln) + L-glutamine + ATP + H2O = L-glutaminyl-tRNA(Gln) + L-glutamate + ADP + phosphate + H(+)</text>
        <dbReference type="Rhea" id="RHEA:17521"/>
        <dbReference type="Rhea" id="RHEA-COMP:9681"/>
        <dbReference type="Rhea" id="RHEA-COMP:9684"/>
        <dbReference type="ChEBI" id="CHEBI:15377"/>
        <dbReference type="ChEBI" id="CHEBI:15378"/>
        <dbReference type="ChEBI" id="CHEBI:29985"/>
        <dbReference type="ChEBI" id="CHEBI:30616"/>
        <dbReference type="ChEBI" id="CHEBI:43474"/>
        <dbReference type="ChEBI" id="CHEBI:58359"/>
        <dbReference type="ChEBI" id="CHEBI:78520"/>
        <dbReference type="ChEBI" id="CHEBI:78521"/>
        <dbReference type="ChEBI" id="CHEBI:456216"/>
        <dbReference type="EC" id="6.3.5.7"/>
    </reaction>
</comment>
<dbReference type="PANTHER" id="PTHR11895:SF7">
    <property type="entry name" value="GLUTAMYL-TRNA(GLN) AMIDOTRANSFERASE SUBUNIT A, MITOCHONDRIAL"/>
    <property type="match status" value="1"/>
</dbReference>
<comment type="subunit">
    <text evidence="7">Subunit of the heterotrimeric GatCAB amidotransferase (AdT) complex, composed of A, B and C subunits.</text>
</comment>
<comment type="caution">
    <text evidence="9">The sequence shown here is derived from an EMBL/GenBank/DDBJ whole genome shotgun (WGS) entry which is preliminary data.</text>
</comment>
<keyword evidence="3 7" id="KW-0547">Nucleotide-binding</keyword>
<feature type="active site" description="Charge relay system" evidence="7">
    <location>
        <position position="139"/>
    </location>
</feature>
<sequence>MSSLKHVEHCISRQLAHKKLNAFVSLPEAEALRSAAQRLGSNAKQGPLSGRLISLKDNIASSASCKEPTTCASLTLRGYVSPYPSTVSTLLERAGAIVAGKTNMDEFGMGSHSQSAHSGAVRNHLRKSATSEVLSAGGSSGGSAVAVATVQCWAALGTDTGGSVRLPAAWTGTVGFKPSYGRLSRWGVVDYANSLDTVGVITSTVSDAGGIYHALNKHDSQDPTSLLESTRSKLDSVAGLGEAARSHLRIGVPSEYNVQGMEPEVKTAWVRTLEALQERGHELVQISLSSTSLALSAYYVLAPAEASSNLARYDGIRYGHRSPGADAVTSSETHAEDEQAVLFAKTRGAAFGPEVQRRILLGTYTLSSSAYDNYFLQAQRVRRLVQHEFSGAFAAPNALVDARESKVNKQPHADGASDQAARNGGVDVIIVPTAPTLPPTLAEVSKQSAVEKYVGDVFTVPASLAGLPALNVPVPIGGKQRGLQDEFREVEEEVSTVGMQVIGQFGQDEMVLGVSKLVERISQGGRGDAAEDVERIISKE</sequence>